<evidence type="ECO:0000256" key="1">
    <source>
        <dbReference type="SAM" id="MobiDB-lite"/>
    </source>
</evidence>
<reference evidence="2" key="1">
    <citation type="submission" date="2022-06" db="EMBL/GenBank/DDBJ databases">
        <authorList>
            <person name="Dietemann V."/>
            <person name="Ory F."/>
            <person name="Dainat B."/>
            <person name="Oberhansli S."/>
        </authorList>
    </citation>
    <scope>NUCLEOTIDE SEQUENCE</scope>
    <source>
        <strain evidence="2">Ena-SAMPLE-TAB-26-04-2022-14:26:32:270-5432</strain>
    </source>
</reference>
<evidence type="ECO:0000313" key="2">
    <source>
        <dbReference type="EMBL" id="CAH8243731.1"/>
    </source>
</evidence>
<keyword evidence="3" id="KW-1185">Reference proteome</keyword>
<dbReference type="EMBL" id="CALYLO010000001">
    <property type="protein sequence ID" value="CAH8243731.1"/>
    <property type="molecule type" value="Genomic_DNA"/>
</dbReference>
<gene>
    <name evidence="2" type="ORF">WJ0W_000970</name>
</gene>
<accession>A0ABM9FXM2</accession>
<name>A0ABM9FXM2_9BACL</name>
<comment type="caution">
    <text evidence="2">The sequence shown here is derived from an EMBL/GenBank/DDBJ whole genome shotgun (WGS) entry which is preliminary data.</text>
</comment>
<sequence>MYSAQMMRAAGRTRQGGNPNDGSAGTDEAKRRKGERLYTASEWYAALARWLCWRMRE</sequence>
<evidence type="ECO:0000313" key="3">
    <source>
        <dbReference type="Proteomes" id="UP001154322"/>
    </source>
</evidence>
<feature type="region of interest" description="Disordered" evidence="1">
    <location>
        <begin position="1"/>
        <end position="33"/>
    </location>
</feature>
<organism evidence="2 3">
    <name type="scientific">Paenibacillus melissococcoides</name>
    <dbReference type="NCBI Taxonomy" id="2912268"/>
    <lineage>
        <taxon>Bacteria</taxon>
        <taxon>Bacillati</taxon>
        <taxon>Bacillota</taxon>
        <taxon>Bacilli</taxon>
        <taxon>Bacillales</taxon>
        <taxon>Paenibacillaceae</taxon>
        <taxon>Paenibacillus</taxon>
    </lineage>
</organism>
<protein>
    <submittedName>
        <fullName evidence="2">Uncharacterized protein</fullName>
    </submittedName>
</protein>
<proteinExistence type="predicted"/>
<dbReference type="Proteomes" id="UP001154322">
    <property type="component" value="Unassembled WGS sequence"/>
</dbReference>